<evidence type="ECO:0000313" key="2">
    <source>
        <dbReference type="Proteomes" id="UP001496720"/>
    </source>
</evidence>
<evidence type="ECO:0000313" key="1">
    <source>
        <dbReference type="EMBL" id="MER6165622.1"/>
    </source>
</evidence>
<gene>
    <name evidence="1" type="ORF">ABT188_13765</name>
</gene>
<name>A0ABV1SV65_9ACTN</name>
<reference evidence="1 2" key="1">
    <citation type="submission" date="2024-06" db="EMBL/GenBank/DDBJ databases">
        <title>The Natural Products Discovery Center: Release of the First 8490 Sequenced Strains for Exploring Actinobacteria Biosynthetic Diversity.</title>
        <authorList>
            <person name="Kalkreuter E."/>
            <person name="Kautsar S.A."/>
            <person name="Yang D."/>
            <person name="Bader C.D."/>
            <person name="Teijaro C.N."/>
            <person name="Fluegel L."/>
            <person name="Davis C.M."/>
            <person name="Simpson J.R."/>
            <person name="Lauterbach L."/>
            <person name="Steele A.D."/>
            <person name="Gui C."/>
            <person name="Meng S."/>
            <person name="Li G."/>
            <person name="Viehrig K."/>
            <person name="Ye F."/>
            <person name="Su P."/>
            <person name="Kiefer A.F."/>
            <person name="Nichols A."/>
            <person name="Cepeda A.J."/>
            <person name="Yan W."/>
            <person name="Fan B."/>
            <person name="Jiang Y."/>
            <person name="Adhikari A."/>
            <person name="Zheng C.-J."/>
            <person name="Schuster L."/>
            <person name="Cowan T.M."/>
            <person name="Smanski M.J."/>
            <person name="Chevrette M.G."/>
            <person name="De Carvalho L.P.S."/>
            <person name="Shen B."/>
        </authorList>
    </citation>
    <scope>NUCLEOTIDE SEQUENCE [LARGE SCALE GENOMIC DNA]</scope>
    <source>
        <strain evidence="1 2">NPDC001615</strain>
    </source>
</reference>
<organism evidence="1 2">
    <name type="scientific">Streptomyces violaceorubidus</name>
    <dbReference type="NCBI Taxonomy" id="284042"/>
    <lineage>
        <taxon>Bacteria</taxon>
        <taxon>Bacillati</taxon>
        <taxon>Actinomycetota</taxon>
        <taxon>Actinomycetes</taxon>
        <taxon>Kitasatosporales</taxon>
        <taxon>Streptomycetaceae</taxon>
        <taxon>Streptomyces</taxon>
    </lineage>
</organism>
<proteinExistence type="predicted"/>
<protein>
    <submittedName>
        <fullName evidence="1">Type VII secretion system-associated protein</fullName>
    </submittedName>
</protein>
<dbReference type="InterPro" id="IPR049801">
    <property type="entry name" value="T7SS_assoc-like"/>
</dbReference>
<dbReference type="RefSeq" id="WP_352147397.1">
    <property type="nucleotide sequence ID" value="NZ_JBEOZY010000010.1"/>
</dbReference>
<comment type="caution">
    <text evidence="1">The sequence shown here is derived from an EMBL/GenBank/DDBJ whole genome shotgun (WGS) entry which is preliminary data.</text>
</comment>
<accession>A0ABV1SV65</accession>
<keyword evidence="2" id="KW-1185">Reference proteome</keyword>
<sequence>MGNLSHLDAKSLQTFIDNDIKDFVTKTEEIRRDKDTGDAKYPVRALKSLVDGQATPATIGQNQILALGPMVNDDTTHGKGLIEALKKSAGSIDEILERQARIFQDIDRDFRQTLKHMESTQSDNLTKIEADKLLELLEDVDNDMSPTSKDTTTK</sequence>
<dbReference type="EMBL" id="JBEOZY010000010">
    <property type="protein sequence ID" value="MER6165622.1"/>
    <property type="molecule type" value="Genomic_DNA"/>
</dbReference>
<dbReference type="NCBIfam" id="NF033533">
    <property type="entry name" value="lone7_assoc_B"/>
    <property type="match status" value="1"/>
</dbReference>
<dbReference type="Proteomes" id="UP001496720">
    <property type="component" value="Unassembled WGS sequence"/>
</dbReference>